<evidence type="ECO:0000256" key="1">
    <source>
        <dbReference type="SAM" id="SignalP"/>
    </source>
</evidence>
<organism evidence="2 3">
    <name type="scientific">Photobacterium damselae</name>
    <dbReference type="NCBI Taxonomy" id="38293"/>
    <lineage>
        <taxon>Bacteria</taxon>
        <taxon>Pseudomonadati</taxon>
        <taxon>Pseudomonadota</taxon>
        <taxon>Gammaproteobacteria</taxon>
        <taxon>Vibrionales</taxon>
        <taxon>Vibrionaceae</taxon>
        <taxon>Photobacterium</taxon>
    </lineage>
</organism>
<dbReference type="RefSeq" id="WP_065171224.1">
    <property type="nucleotide sequence ID" value="NZ_LZFH01000012.1"/>
</dbReference>
<dbReference type="Proteomes" id="UP000241404">
    <property type="component" value="Unassembled WGS sequence"/>
</dbReference>
<sequence>MKKLILLSSCALLSSGVFANEIANGGFDLNLSPDGNSYVFSKTDAKFAPFQLIKQTDEHGDMYYIFKPSEAHRLDPTPLPKSKLWFDTTIRTQTPSGADERPKAREICSNLHKDDRVWRLPTFDDIQGAVNGQDMSAFAAFHPTVGGSILNFMLTDDGIYGFSNFPEDMTLIDTSEYMGVVFPKVVCVSDPVL</sequence>
<feature type="signal peptide" evidence="1">
    <location>
        <begin position="1"/>
        <end position="19"/>
    </location>
</feature>
<comment type="caution">
    <text evidence="2">The sequence shown here is derived from an EMBL/GenBank/DDBJ whole genome shotgun (WGS) entry which is preliminary data.</text>
</comment>
<gene>
    <name evidence="2" type="ORF">CTM90_01810</name>
</gene>
<feature type="chain" id="PRO_5044775618" evidence="1">
    <location>
        <begin position="20"/>
        <end position="193"/>
    </location>
</feature>
<proteinExistence type="predicted"/>
<accession>A0ABD6X7M9</accession>
<dbReference type="EMBL" id="PYMM01000001">
    <property type="protein sequence ID" value="PSU18741.1"/>
    <property type="molecule type" value="Genomic_DNA"/>
</dbReference>
<name>A0ABD6X7M9_PHODM</name>
<evidence type="ECO:0000313" key="2">
    <source>
        <dbReference type="EMBL" id="PSU18741.1"/>
    </source>
</evidence>
<reference evidence="2 3" key="1">
    <citation type="submission" date="2018-03" db="EMBL/GenBank/DDBJ databases">
        <title>Whole genome sequencing of Histamine producing bacteria.</title>
        <authorList>
            <person name="Butler K."/>
        </authorList>
    </citation>
    <scope>NUCLEOTIDE SEQUENCE [LARGE SCALE GENOMIC DNA]</scope>
    <source>
        <strain evidence="2 3">BT-6</strain>
    </source>
</reference>
<dbReference type="AlphaFoldDB" id="A0ABD6X7M9"/>
<evidence type="ECO:0000313" key="3">
    <source>
        <dbReference type="Proteomes" id="UP000241404"/>
    </source>
</evidence>
<protein>
    <submittedName>
        <fullName evidence="2">Uncharacterized protein</fullName>
    </submittedName>
</protein>
<keyword evidence="1" id="KW-0732">Signal</keyword>